<dbReference type="InterPro" id="IPR002347">
    <property type="entry name" value="SDR_fam"/>
</dbReference>
<proteinExistence type="inferred from homology"/>
<dbReference type="CDD" id="cd05233">
    <property type="entry name" value="SDR_c"/>
    <property type="match status" value="1"/>
</dbReference>
<accession>A0A366FC84</accession>
<organism evidence="4 5">
    <name type="scientific">Roseiarcus fermentans</name>
    <dbReference type="NCBI Taxonomy" id="1473586"/>
    <lineage>
        <taxon>Bacteria</taxon>
        <taxon>Pseudomonadati</taxon>
        <taxon>Pseudomonadota</taxon>
        <taxon>Alphaproteobacteria</taxon>
        <taxon>Hyphomicrobiales</taxon>
        <taxon>Roseiarcaceae</taxon>
        <taxon>Roseiarcus</taxon>
    </lineage>
</organism>
<dbReference type="NCBIfam" id="NF005559">
    <property type="entry name" value="PRK07231.1"/>
    <property type="match status" value="1"/>
</dbReference>
<evidence type="ECO:0000256" key="1">
    <source>
        <dbReference type="ARBA" id="ARBA00006484"/>
    </source>
</evidence>
<dbReference type="Pfam" id="PF00106">
    <property type="entry name" value="adh_short"/>
    <property type="match status" value="1"/>
</dbReference>
<dbReference type="Gene3D" id="3.40.50.720">
    <property type="entry name" value="NAD(P)-binding Rossmann-like Domain"/>
    <property type="match status" value="1"/>
</dbReference>
<dbReference type="RefSeq" id="WP_113890155.1">
    <property type="nucleotide sequence ID" value="NZ_QNRK01000016.1"/>
</dbReference>
<keyword evidence="2" id="KW-0560">Oxidoreductase</keyword>
<dbReference type="FunFam" id="3.40.50.720:FF:000084">
    <property type="entry name" value="Short-chain dehydrogenase reductase"/>
    <property type="match status" value="1"/>
</dbReference>
<dbReference type="PANTHER" id="PTHR42760">
    <property type="entry name" value="SHORT-CHAIN DEHYDROGENASES/REDUCTASES FAMILY MEMBER"/>
    <property type="match status" value="1"/>
</dbReference>
<dbReference type="SUPFAM" id="SSF51735">
    <property type="entry name" value="NAD(P)-binding Rossmann-fold domains"/>
    <property type="match status" value="1"/>
</dbReference>
<evidence type="ECO:0000256" key="2">
    <source>
        <dbReference type="ARBA" id="ARBA00023002"/>
    </source>
</evidence>
<dbReference type="EMBL" id="QNRK01000016">
    <property type="protein sequence ID" value="RBP11369.1"/>
    <property type="molecule type" value="Genomic_DNA"/>
</dbReference>
<dbReference type="GO" id="GO:0006633">
    <property type="term" value="P:fatty acid biosynthetic process"/>
    <property type="evidence" value="ECO:0007669"/>
    <property type="project" value="TreeGrafter"/>
</dbReference>
<gene>
    <name evidence="4" type="ORF">DFR50_11663</name>
</gene>
<dbReference type="PRINTS" id="PR00081">
    <property type="entry name" value="GDHRDH"/>
</dbReference>
<dbReference type="PROSITE" id="PS00061">
    <property type="entry name" value="ADH_SHORT"/>
    <property type="match status" value="1"/>
</dbReference>
<dbReference type="PANTHER" id="PTHR42760:SF133">
    <property type="entry name" value="3-OXOACYL-[ACYL-CARRIER-PROTEIN] REDUCTASE"/>
    <property type="match status" value="1"/>
</dbReference>
<name>A0A366FC84_9HYPH</name>
<dbReference type="InterPro" id="IPR036291">
    <property type="entry name" value="NAD(P)-bd_dom_sf"/>
</dbReference>
<dbReference type="Proteomes" id="UP000253529">
    <property type="component" value="Unassembled WGS sequence"/>
</dbReference>
<dbReference type="GO" id="GO:0016616">
    <property type="term" value="F:oxidoreductase activity, acting on the CH-OH group of donors, NAD or NADP as acceptor"/>
    <property type="evidence" value="ECO:0007669"/>
    <property type="project" value="TreeGrafter"/>
</dbReference>
<sequence>MKKQLEGKVAIVTGGSQGIGEAIAKGYAREGARVAILNRSAEKAKRVVDEIVQDGGEAIAVACDIGSVAQIDRAVAETRSRLGDIDILVNNAGSYLMTPLGETEERTVEQMLDVNIKGVFFLCQAVLPDFLRAGEGVIINIGSIFGNTGFPGSAIYCATKGAVSLLTKTLALELRDRNIRVNSIAPGWFETPLNEEYRATNEEFMRRADERFGGKGAWMRPDEITGTAVFLASPGARSIMGTTVFVDRGWSAY</sequence>
<reference evidence="4 5" key="1">
    <citation type="submission" date="2018-06" db="EMBL/GenBank/DDBJ databases">
        <title>Genomic Encyclopedia of Type Strains, Phase IV (KMG-IV): sequencing the most valuable type-strain genomes for metagenomic binning, comparative biology and taxonomic classification.</title>
        <authorList>
            <person name="Goeker M."/>
        </authorList>
    </citation>
    <scope>NUCLEOTIDE SEQUENCE [LARGE SCALE GENOMIC DNA]</scope>
    <source>
        <strain evidence="4 5">DSM 24875</strain>
    </source>
</reference>
<evidence type="ECO:0000313" key="5">
    <source>
        <dbReference type="Proteomes" id="UP000253529"/>
    </source>
</evidence>
<evidence type="ECO:0000256" key="3">
    <source>
        <dbReference type="RuleBase" id="RU000363"/>
    </source>
</evidence>
<protein>
    <submittedName>
        <fullName evidence="4">Glucose 1-dehydrogenase/gluconate 5-dehydrogenase/2-deoxy-D-gluconate 3-dehydrogenase</fullName>
    </submittedName>
</protein>
<dbReference type="GO" id="GO:0048038">
    <property type="term" value="F:quinone binding"/>
    <property type="evidence" value="ECO:0007669"/>
    <property type="project" value="TreeGrafter"/>
</dbReference>
<comment type="similarity">
    <text evidence="1 3">Belongs to the short-chain dehydrogenases/reductases (SDR) family.</text>
</comment>
<evidence type="ECO:0000313" key="4">
    <source>
        <dbReference type="EMBL" id="RBP11369.1"/>
    </source>
</evidence>
<dbReference type="OrthoDB" id="9812986at2"/>
<keyword evidence="5" id="KW-1185">Reference proteome</keyword>
<dbReference type="InterPro" id="IPR020904">
    <property type="entry name" value="Sc_DH/Rdtase_CS"/>
</dbReference>
<dbReference type="PRINTS" id="PR00080">
    <property type="entry name" value="SDRFAMILY"/>
</dbReference>
<dbReference type="AlphaFoldDB" id="A0A366FC84"/>
<comment type="caution">
    <text evidence="4">The sequence shown here is derived from an EMBL/GenBank/DDBJ whole genome shotgun (WGS) entry which is preliminary data.</text>
</comment>